<dbReference type="Pfam" id="PF20459">
    <property type="entry name" value="DUF6712"/>
    <property type="match status" value="2"/>
</dbReference>
<gene>
    <name evidence="1" type="ORF">TNO010_400055</name>
</gene>
<dbReference type="InterPro" id="IPR046558">
    <property type="entry name" value="DUF6712"/>
</dbReference>
<protein>
    <submittedName>
        <fullName evidence="1">Uncharacterized protein</fullName>
    </submittedName>
</protein>
<organism evidence="1 2">
    <name type="scientific">Tenacibaculum finnmarkense genomovar ulcerans</name>
    <dbReference type="NCBI Taxonomy" id="2781388"/>
    <lineage>
        <taxon>Bacteria</taxon>
        <taxon>Pseudomonadati</taxon>
        <taxon>Bacteroidota</taxon>
        <taxon>Flavobacteriia</taxon>
        <taxon>Flavobacteriales</taxon>
        <taxon>Flavobacteriaceae</taxon>
        <taxon>Tenacibaculum</taxon>
        <taxon>Tenacibaculum finnmarkense</taxon>
    </lineage>
</organism>
<proteinExistence type="predicted"/>
<dbReference type="RefSeq" id="WP_172505719.1">
    <property type="nucleotide sequence ID" value="NZ_OENE01000035.1"/>
</dbReference>
<name>A0A2I2MBQ7_9FLAO</name>
<reference evidence="1 2" key="1">
    <citation type="submission" date="2017-11" db="EMBL/GenBank/DDBJ databases">
        <authorList>
            <person name="Duchaud E."/>
        </authorList>
    </citation>
    <scope>NUCLEOTIDE SEQUENCE [LARGE SCALE GENOMIC DNA]</scope>
    <source>
        <strain evidence="1 2">TNO010</strain>
    </source>
</reference>
<evidence type="ECO:0000313" key="1">
    <source>
        <dbReference type="EMBL" id="SOU89480.1"/>
    </source>
</evidence>
<evidence type="ECO:0000313" key="2">
    <source>
        <dbReference type="Proteomes" id="UP000490060"/>
    </source>
</evidence>
<dbReference type="EMBL" id="OENE01000035">
    <property type="protein sequence ID" value="SOU89480.1"/>
    <property type="molecule type" value="Genomic_DNA"/>
</dbReference>
<sequence length="314" mass="36193">MIVQTTDQLREHISVNGSVNIENLSPYLRKATRNFLKPLIGTAQIAVFEQTQTDPILIEAQVLAREVVANFGYYLYLPIGAVQASDAGFFVVDSENTKQASDKQFKELQRSFKKSGHEALDDLLDYMEQSADKFLDWFNSDYYTVYKELLVNKTSIFNKWYYIFNSRQTFVAMMPTIRIVEDQFIKAVIGSELLDNLKSNQTIQERKEVKEYLQQAIVAFTVMKTVDNGMFILDARGMHMKFDVLPYEKSVTNVNLKVNDFLVRTKRNKKVAGEEYLIMAKEIILKNPTLFPEFKIKPVRNNLKITVTKGIVGF</sequence>
<dbReference type="Proteomes" id="UP000490060">
    <property type="component" value="Unassembled WGS sequence"/>
</dbReference>
<dbReference type="AlphaFoldDB" id="A0A2I2MBQ7"/>
<accession>A0A2I2MBQ7</accession>